<feature type="repeat" description="ANK" evidence="1">
    <location>
        <begin position="314"/>
        <end position="346"/>
    </location>
</feature>
<name>A0A1Y1ZRD6_9PLEO</name>
<evidence type="ECO:0000256" key="1">
    <source>
        <dbReference type="PROSITE-ProRule" id="PRU00023"/>
    </source>
</evidence>
<gene>
    <name evidence="2" type="ORF">BCR34DRAFT_304255</name>
</gene>
<dbReference type="Gene3D" id="1.25.40.20">
    <property type="entry name" value="Ankyrin repeat-containing domain"/>
    <property type="match status" value="1"/>
</dbReference>
<dbReference type="Proteomes" id="UP000193144">
    <property type="component" value="Unassembled WGS sequence"/>
</dbReference>
<dbReference type="AlphaFoldDB" id="A0A1Y1ZRD6"/>
<organism evidence="2 3">
    <name type="scientific">Clohesyomyces aquaticus</name>
    <dbReference type="NCBI Taxonomy" id="1231657"/>
    <lineage>
        <taxon>Eukaryota</taxon>
        <taxon>Fungi</taxon>
        <taxon>Dikarya</taxon>
        <taxon>Ascomycota</taxon>
        <taxon>Pezizomycotina</taxon>
        <taxon>Dothideomycetes</taxon>
        <taxon>Pleosporomycetidae</taxon>
        <taxon>Pleosporales</taxon>
        <taxon>Lindgomycetaceae</taxon>
        <taxon>Clohesyomyces</taxon>
    </lineage>
</organism>
<evidence type="ECO:0000313" key="2">
    <source>
        <dbReference type="EMBL" id="ORY12355.1"/>
    </source>
</evidence>
<sequence>MSTRNRLLCTGITSRLLNCVRVAATAKSGNAPFISSPASGGGYGGVENIDMRNLIHLLCKAAIYSECITHYDLVTHPWYSCGHSRVNAADMHSVYALLGLTLEYSASNPNDDCTSRMPPNGFEAYDHGYRLTLDKATRPSTLLGDPICCAVLAGRIDMVQYLLSLRQNSGDAYLDEDEIWVAYHPPYYITPGLAARAINLSIQLQNLSMLSFLLRLEGPRNGGFGLVVGGMENGVYGEGYGEHVVRAVVHGNIRIVEMLFDALSDAWFDSSERYVSEVSRLKQRGFRAAVISAQTEVVSWFVTRGVDVDLAGPLEETTLEIALRKGFVNIVRVLLEAGAVVKERDWSTGMGGEKCEEGLEIYEGKKKTLYSRFVKALRGVRKETRMHAARGTKPHTREDCCMGG</sequence>
<comment type="caution">
    <text evidence="2">The sequence shown here is derived from an EMBL/GenBank/DDBJ whole genome shotgun (WGS) entry which is preliminary data.</text>
</comment>
<dbReference type="InterPro" id="IPR002110">
    <property type="entry name" value="Ankyrin_rpt"/>
</dbReference>
<evidence type="ECO:0000313" key="3">
    <source>
        <dbReference type="Proteomes" id="UP000193144"/>
    </source>
</evidence>
<protein>
    <submittedName>
        <fullName evidence="2">Uncharacterized protein</fullName>
    </submittedName>
</protein>
<dbReference type="PROSITE" id="PS50088">
    <property type="entry name" value="ANK_REPEAT"/>
    <property type="match status" value="1"/>
</dbReference>
<proteinExistence type="predicted"/>
<dbReference type="SUPFAM" id="SSF48403">
    <property type="entry name" value="Ankyrin repeat"/>
    <property type="match status" value="1"/>
</dbReference>
<accession>A0A1Y1ZRD6</accession>
<dbReference type="InterPro" id="IPR036770">
    <property type="entry name" value="Ankyrin_rpt-contain_sf"/>
</dbReference>
<reference evidence="2 3" key="1">
    <citation type="submission" date="2016-07" db="EMBL/GenBank/DDBJ databases">
        <title>Pervasive Adenine N6-methylation of Active Genes in Fungi.</title>
        <authorList>
            <consortium name="DOE Joint Genome Institute"/>
            <person name="Mondo S.J."/>
            <person name="Dannebaum R.O."/>
            <person name="Kuo R.C."/>
            <person name="Labutti K."/>
            <person name="Haridas S."/>
            <person name="Kuo A."/>
            <person name="Salamov A."/>
            <person name="Ahrendt S.R."/>
            <person name="Lipzen A."/>
            <person name="Sullivan W."/>
            <person name="Andreopoulos W.B."/>
            <person name="Clum A."/>
            <person name="Lindquist E."/>
            <person name="Daum C."/>
            <person name="Ramamoorthy G.K."/>
            <person name="Gryganskyi A."/>
            <person name="Culley D."/>
            <person name="Magnuson J.K."/>
            <person name="James T.Y."/>
            <person name="O'Malley M.A."/>
            <person name="Stajich J.E."/>
            <person name="Spatafora J.W."/>
            <person name="Visel A."/>
            <person name="Grigoriev I.V."/>
        </authorList>
    </citation>
    <scope>NUCLEOTIDE SEQUENCE [LARGE SCALE GENOMIC DNA]</scope>
    <source>
        <strain evidence="2 3">CBS 115471</strain>
    </source>
</reference>
<dbReference type="EMBL" id="MCFA01000052">
    <property type="protein sequence ID" value="ORY12355.1"/>
    <property type="molecule type" value="Genomic_DNA"/>
</dbReference>
<keyword evidence="1" id="KW-0040">ANK repeat</keyword>
<keyword evidence="3" id="KW-1185">Reference proteome</keyword>